<dbReference type="Gene3D" id="3.40.630.30">
    <property type="match status" value="1"/>
</dbReference>
<reference evidence="2" key="1">
    <citation type="submission" date="2016-10" db="EMBL/GenBank/DDBJ databases">
        <authorList>
            <person name="Varghese N."/>
            <person name="Submissions S."/>
        </authorList>
    </citation>
    <scope>NUCLEOTIDE SEQUENCE [LARGE SCALE GENOMIC DNA]</scope>
    <source>
        <strain evidence="2">930I</strain>
    </source>
</reference>
<keyword evidence="2" id="KW-1185">Reference proteome</keyword>
<dbReference type="Pfam" id="PF04339">
    <property type="entry name" value="FemAB_like"/>
    <property type="match status" value="1"/>
</dbReference>
<evidence type="ECO:0000313" key="1">
    <source>
        <dbReference type="EMBL" id="SDG84176.1"/>
    </source>
</evidence>
<dbReference type="AlphaFoldDB" id="A0A1G7XJ77"/>
<dbReference type="STRING" id="83401.SAMN05421742_1032"/>
<dbReference type="Proteomes" id="UP000217076">
    <property type="component" value="Unassembled WGS sequence"/>
</dbReference>
<name>A0A1G7XJ77_9PROT</name>
<dbReference type="EMBL" id="FNCV01000003">
    <property type="protein sequence ID" value="SDG84176.1"/>
    <property type="molecule type" value="Genomic_DNA"/>
</dbReference>
<dbReference type="InterPro" id="IPR007434">
    <property type="entry name" value="FemAB-like"/>
</dbReference>
<evidence type="ECO:0000313" key="2">
    <source>
        <dbReference type="Proteomes" id="UP000217076"/>
    </source>
</evidence>
<protein>
    <submittedName>
        <fullName evidence="1">Uncharacterized protein</fullName>
    </submittedName>
</protein>
<dbReference type="PANTHER" id="PTHR47017">
    <property type="entry name" value="ACYL-COA"/>
    <property type="match status" value="1"/>
</dbReference>
<organism evidence="1 2">
    <name type="scientific">Roseospirillum parvum</name>
    <dbReference type="NCBI Taxonomy" id="83401"/>
    <lineage>
        <taxon>Bacteria</taxon>
        <taxon>Pseudomonadati</taxon>
        <taxon>Pseudomonadota</taxon>
        <taxon>Alphaproteobacteria</taxon>
        <taxon>Rhodospirillales</taxon>
        <taxon>Rhodospirillaceae</taxon>
        <taxon>Roseospirillum</taxon>
    </lineage>
</organism>
<dbReference type="RefSeq" id="WP_092616557.1">
    <property type="nucleotide sequence ID" value="NZ_FNCV01000003.1"/>
</dbReference>
<proteinExistence type="predicted"/>
<dbReference type="PANTHER" id="PTHR47017:SF1">
    <property type="entry name" value="ACYL-COA"/>
    <property type="match status" value="1"/>
</dbReference>
<gene>
    <name evidence="1" type="ORF">SAMN05421742_1032</name>
</gene>
<sequence>MSDPDNLTIRVLSSLSAVAAADWDACAGADNPFVSHAFLKALEDSGSVGAEAGWRPQHLVLEDPAGGMLGAAPLYLKSHSFGEYVFDWGWADAWERAGGRYYPKLQGAVPFSPVTGPRLLVRPGARAAFHRQALAAGMVELAGRLEVSSLHLTFCTGEEAEELAPLGFIHRLGQQFHWRNEGYGSFDDFLAELASRKRKAIRKERQTANSHGLTIRTLSGEDIKPRHWDAFHRFYLATTDKKWGEPYLSRDFFHRLGQTLGDQVVLVMGFDGDGPEAPAVCGALNLRGGDSLFGRNWGTLAELPCLHFEVCYYRAIEYAIDHGLTWVEAGAQGGHKVQRGYLPRATHSLHWIAHPGFREAVADFVEQERQAVHAEIHIRTTAGPFRQGR</sequence>
<accession>A0A1G7XJ77</accession>
<dbReference type="OrthoDB" id="9776898at2"/>
<dbReference type="InterPro" id="IPR016181">
    <property type="entry name" value="Acyl_CoA_acyltransferase"/>
</dbReference>
<dbReference type="SUPFAM" id="SSF55729">
    <property type="entry name" value="Acyl-CoA N-acyltransferases (Nat)"/>
    <property type="match status" value="1"/>
</dbReference>